<feature type="coiled-coil region" evidence="1">
    <location>
        <begin position="42"/>
        <end position="69"/>
    </location>
</feature>
<evidence type="ECO:0000313" key="3">
    <source>
        <dbReference type="Proteomes" id="UP000246171"/>
    </source>
</evidence>
<evidence type="ECO:0000256" key="1">
    <source>
        <dbReference type="SAM" id="Coils"/>
    </source>
</evidence>
<reference evidence="2" key="1">
    <citation type="submission" date="2016-12" db="EMBL/GenBank/DDBJ databases">
        <title>The genomes of Aspergillus section Nigri reveals drivers in fungal speciation.</title>
        <authorList>
            <consortium name="DOE Joint Genome Institute"/>
            <person name="Vesth T.C."/>
            <person name="Nybo J."/>
            <person name="Theobald S."/>
            <person name="Brandl J."/>
            <person name="Frisvad J.C."/>
            <person name="Nielsen K.F."/>
            <person name="Lyhne E.K."/>
            <person name="Kogle M.E."/>
            <person name="Kuo A."/>
            <person name="Riley R."/>
            <person name="Clum A."/>
            <person name="Nolan M."/>
            <person name="Lipzen A."/>
            <person name="Salamov A."/>
            <person name="Henrissat B."/>
            <person name="Wiebenga A."/>
            <person name="De vries R.P."/>
            <person name="Grigoriev I.V."/>
            <person name="Mortensen U.H."/>
            <person name="Andersen M.R."/>
            <person name="Baker S.E."/>
        </authorList>
    </citation>
    <scope>NUCLEOTIDE SEQUENCE</scope>
    <source>
        <strain evidence="2">CBS 122712</strain>
    </source>
</reference>
<dbReference type="EMBL" id="MSFU01000017">
    <property type="protein sequence ID" value="PWY70035.1"/>
    <property type="molecule type" value="Genomic_DNA"/>
</dbReference>
<dbReference type="OrthoDB" id="4755094at2759"/>
<dbReference type="RefSeq" id="XP_025386729.1">
    <property type="nucleotide sequence ID" value="XM_025533374.1"/>
</dbReference>
<keyword evidence="1" id="KW-0175">Coiled coil</keyword>
<keyword evidence="3" id="KW-1185">Reference proteome</keyword>
<name>A0A317V7M3_ASPEC</name>
<dbReference type="AlphaFoldDB" id="A0A317V7M3"/>
<dbReference type="Proteomes" id="UP000246171">
    <property type="component" value="Unassembled WGS sequence"/>
</dbReference>
<protein>
    <submittedName>
        <fullName evidence="2">Uncharacterized protein</fullName>
    </submittedName>
</protein>
<dbReference type="VEuPathDB" id="FungiDB:BO83DRAFT_400051"/>
<sequence>MKESENEVDLEQSYSHAVKLSKSLYHEISKLRRISGENQHVIRSMQEKIAQLKKHNQTLEEQLQDCQARILRSSPVADLSDATVLAEFSRIRETLSNWVEELPEVLEDIADHLSDTFNDLSLNSHVSKDTNSYPQGPLAVQSELLMHLVFCRLSKGLFEVLVPGISPSDNDLLDDLREGLLSLQPKNEFKNVIGGVPNIIEAYVASQRYQKGVDNECFEIIADLDDFFWWIDFECDVKWDSKMANLSTDILEPAVSLATKMSCSPAQYRWKWHGEAYFPQRVVRKYHLKQFTVQDARTHNRITVANLETMPDETPIGELLVIIFPALFRCTDNGNEDIQIEKAVILIRTNEDLQRQKRSENRSRMFRNSVIQMFKDSALGQPY</sequence>
<proteinExistence type="predicted"/>
<accession>A0A317V7M3</accession>
<gene>
    <name evidence="2" type="ORF">BO83DRAFT_400051</name>
</gene>
<dbReference type="GeneID" id="37055336"/>
<comment type="caution">
    <text evidence="2">The sequence shown here is derived from an EMBL/GenBank/DDBJ whole genome shotgun (WGS) entry which is preliminary data.</text>
</comment>
<organism evidence="2 3">
    <name type="scientific">Aspergillus eucalypticola (strain CBS 122712 / IBT 29274)</name>
    <dbReference type="NCBI Taxonomy" id="1448314"/>
    <lineage>
        <taxon>Eukaryota</taxon>
        <taxon>Fungi</taxon>
        <taxon>Dikarya</taxon>
        <taxon>Ascomycota</taxon>
        <taxon>Pezizomycotina</taxon>
        <taxon>Eurotiomycetes</taxon>
        <taxon>Eurotiomycetidae</taxon>
        <taxon>Eurotiales</taxon>
        <taxon>Aspergillaceae</taxon>
        <taxon>Aspergillus</taxon>
        <taxon>Aspergillus subgen. Circumdati</taxon>
    </lineage>
</organism>
<evidence type="ECO:0000313" key="2">
    <source>
        <dbReference type="EMBL" id="PWY70035.1"/>
    </source>
</evidence>